<dbReference type="Proteomes" id="UP001289374">
    <property type="component" value="Unassembled WGS sequence"/>
</dbReference>
<organism evidence="3 4">
    <name type="scientific">Sesamum angolense</name>
    <dbReference type="NCBI Taxonomy" id="2727404"/>
    <lineage>
        <taxon>Eukaryota</taxon>
        <taxon>Viridiplantae</taxon>
        <taxon>Streptophyta</taxon>
        <taxon>Embryophyta</taxon>
        <taxon>Tracheophyta</taxon>
        <taxon>Spermatophyta</taxon>
        <taxon>Magnoliopsida</taxon>
        <taxon>eudicotyledons</taxon>
        <taxon>Gunneridae</taxon>
        <taxon>Pentapetalae</taxon>
        <taxon>asterids</taxon>
        <taxon>lamiids</taxon>
        <taxon>Lamiales</taxon>
        <taxon>Pedaliaceae</taxon>
        <taxon>Sesamum</taxon>
    </lineage>
</organism>
<comment type="caution">
    <text evidence="3">The sequence shown here is derived from an EMBL/GenBank/DDBJ whole genome shotgun (WGS) entry which is preliminary data.</text>
</comment>
<protein>
    <recommendedName>
        <fullName evidence="2">CCHC-type domain-containing protein</fullName>
    </recommendedName>
</protein>
<dbReference type="SUPFAM" id="SSF57756">
    <property type="entry name" value="Retrovirus zinc finger-like domains"/>
    <property type="match status" value="1"/>
</dbReference>
<evidence type="ECO:0000259" key="2">
    <source>
        <dbReference type="PROSITE" id="PS50158"/>
    </source>
</evidence>
<dbReference type="EMBL" id="JACGWL010000012">
    <property type="protein sequence ID" value="KAK4390074.1"/>
    <property type="molecule type" value="Genomic_DNA"/>
</dbReference>
<proteinExistence type="predicted"/>
<dbReference type="GO" id="GO:0008270">
    <property type="term" value="F:zinc ion binding"/>
    <property type="evidence" value="ECO:0007669"/>
    <property type="project" value="UniProtKB-KW"/>
</dbReference>
<sequence length="119" mass="13650">MNMNSLTEETQALKISIREQSDTRVWCHGSYKGRGRGKDIQIFDKATVECYNCHKLGHFQWECPSNEANFVETQEEILLMVSLEADEDNREDTWFLDSRHVKLGDNTSLAIAGKGNVRL</sequence>
<keyword evidence="1" id="KW-0479">Metal-binding</keyword>
<evidence type="ECO:0000313" key="3">
    <source>
        <dbReference type="EMBL" id="KAK4390074.1"/>
    </source>
</evidence>
<keyword evidence="1" id="KW-0863">Zinc-finger</keyword>
<evidence type="ECO:0000256" key="1">
    <source>
        <dbReference type="PROSITE-ProRule" id="PRU00047"/>
    </source>
</evidence>
<dbReference type="GO" id="GO:0003676">
    <property type="term" value="F:nucleic acid binding"/>
    <property type="evidence" value="ECO:0007669"/>
    <property type="project" value="InterPro"/>
</dbReference>
<feature type="domain" description="CCHC-type" evidence="2">
    <location>
        <begin position="50"/>
        <end position="65"/>
    </location>
</feature>
<keyword evidence="4" id="KW-1185">Reference proteome</keyword>
<keyword evidence="1" id="KW-0862">Zinc</keyword>
<dbReference type="InterPro" id="IPR001878">
    <property type="entry name" value="Znf_CCHC"/>
</dbReference>
<dbReference type="InterPro" id="IPR036875">
    <property type="entry name" value="Znf_CCHC_sf"/>
</dbReference>
<name>A0AAE1WBD6_9LAMI</name>
<evidence type="ECO:0000313" key="4">
    <source>
        <dbReference type="Proteomes" id="UP001289374"/>
    </source>
</evidence>
<dbReference type="Gene3D" id="4.10.60.10">
    <property type="entry name" value="Zinc finger, CCHC-type"/>
    <property type="match status" value="1"/>
</dbReference>
<accession>A0AAE1WBD6</accession>
<reference evidence="3" key="1">
    <citation type="submission" date="2020-06" db="EMBL/GenBank/DDBJ databases">
        <authorList>
            <person name="Li T."/>
            <person name="Hu X."/>
            <person name="Zhang T."/>
            <person name="Song X."/>
            <person name="Zhang H."/>
            <person name="Dai N."/>
            <person name="Sheng W."/>
            <person name="Hou X."/>
            <person name="Wei L."/>
        </authorList>
    </citation>
    <scope>NUCLEOTIDE SEQUENCE</scope>
    <source>
        <strain evidence="3">K16</strain>
        <tissue evidence="3">Leaf</tissue>
    </source>
</reference>
<dbReference type="AlphaFoldDB" id="A0AAE1WBD6"/>
<dbReference type="SMART" id="SM00343">
    <property type="entry name" value="ZnF_C2HC"/>
    <property type="match status" value="1"/>
</dbReference>
<gene>
    <name evidence="3" type="ORF">Sango_2070700</name>
</gene>
<reference evidence="3" key="2">
    <citation type="journal article" date="2024" name="Plant">
        <title>Genomic evolution and insights into agronomic trait innovations of Sesamum species.</title>
        <authorList>
            <person name="Miao H."/>
            <person name="Wang L."/>
            <person name="Qu L."/>
            <person name="Liu H."/>
            <person name="Sun Y."/>
            <person name="Le M."/>
            <person name="Wang Q."/>
            <person name="Wei S."/>
            <person name="Zheng Y."/>
            <person name="Lin W."/>
            <person name="Duan Y."/>
            <person name="Cao H."/>
            <person name="Xiong S."/>
            <person name="Wang X."/>
            <person name="Wei L."/>
            <person name="Li C."/>
            <person name="Ma Q."/>
            <person name="Ju M."/>
            <person name="Zhao R."/>
            <person name="Li G."/>
            <person name="Mu C."/>
            <person name="Tian Q."/>
            <person name="Mei H."/>
            <person name="Zhang T."/>
            <person name="Gao T."/>
            <person name="Zhang H."/>
        </authorList>
    </citation>
    <scope>NUCLEOTIDE SEQUENCE</scope>
    <source>
        <strain evidence="3">K16</strain>
    </source>
</reference>
<dbReference type="PROSITE" id="PS50158">
    <property type="entry name" value="ZF_CCHC"/>
    <property type="match status" value="1"/>
</dbReference>